<dbReference type="CDD" id="cd12215">
    <property type="entry name" value="ChiC_BD"/>
    <property type="match status" value="2"/>
</dbReference>
<dbReference type="SMART" id="SM00495">
    <property type="entry name" value="ChtBD3"/>
    <property type="match status" value="2"/>
</dbReference>
<feature type="chain" id="PRO_5028942133" description="Chitin-binding type-3 domain-containing protein" evidence="2">
    <location>
        <begin position="28"/>
        <end position="364"/>
    </location>
</feature>
<feature type="signal peptide" evidence="2">
    <location>
        <begin position="1"/>
        <end position="27"/>
    </location>
</feature>
<dbReference type="AlphaFoldDB" id="A0A7H9BK54"/>
<dbReference type="GO" id="GO:0030246">
    <property type="term" value="F:carbohydrate binding"/>
    <property type="evidence" value="ECO:0007669"/>
    <property type="project" value="InterPro"/>
</dbReference>
<dbReference type="KEGG" id="chiz:HQ393_11845"/>
<dbReference type="Pfam" id="PF02839">
    <property type="entry name" value="CBM_5_12"/>
    <property type="match status" value="2"/>
</dbReference>
<evidence type="ECO:0000313" key="4">
    <source>
        <dbReference type="EMBL" id="QLG88869.1"/>
    </source>
</evidence>
<protein>
    <recommendedName>
        <fullName evidence="3">Chitin-binding type-3 domain-containing protein</fullName>
    </recommendedName>
</protein>
<sequence length="364" mass="39024">MMDGKTMKITLLALGFGVGLAAQTALACSPNPNPTLPQMPTGLDGKLPLTYPDLDPNYPYIPPVTSGACPTPARYGFQATMPALNDAETDRVYGTQNTSAPAWDAAKVYNTGDLVSSEGVTYKAKWWTQNEKPGQPWGAWEEQTALSGPQAWSSSKAYNGGDQATFDGRLYQAKWWTQNNQPGLAGSPWEDKGVAPIPKSRPPQFKVNVTRQNDGSLNITVPVGSYIYPVSYVYRATASCSATMTTEGERPASAIPPVIERWEVHIDGKTVATQQGPYLMPVPAVAPPPPPIIPRNADGSCSVAEGTIVGQFGSARGGDVIGWTTIAADKAAGHMLSVWLCNGDQCRPSTLLWKDRFGTQANQY</sequence>
<dbReference type="Proteomes" id="UP000509597">
    <property type="component" value="Chromosome"/>
</dbReference>
<keyword evidence="5" id="KW-1185">Reference proteome</keyword>
<proteinExistence type="predicted"/>
<dbReference type="InterPro" id="IPR036573">
    <property type="entry name" value="CBM_sf_5/12"/>
</dbReference>
<dbReference type="GO" id="GO:0004553">
    <property type="term" value="F:hydrolase activity, hydrolyzing O-glycosyl compounds"/>
    <property type="evidence" value="ECO:0007669"/>
    <property type="project" value="InterPro"/>
</dbReference>
<reference evidence="4 5" key="1">
    <citation type="submission" date="2020-07" db="EMBL/GenBank/DDBJ databases">
        <title>Complete genome sequence of Chitinibacter sp. 2T18.</title>
        <authorList>
            <person name="Bae J.-W."/>
            <person name="Choi J.-W."/>
        </authorList>
    </citation>
    <scope>NUCLEOTIDE SEQUENCE [LARGE SCALE GENOMIC DNA]</scope>
    <source>
        <strain evidence="4 5">2T18</strain>
    </source>
</reference>
<dbReference type="PROSITE" id="PS51257">
    <property type="entry name" value="PROKAR_LIPOPROTEIN"/>
    <property type="match status" value="1"/>
</dbReference>
<evidence type="ECO:0000256" key="1">
    <source>
        <dbReference type="ARBA" id="ARBA00022801"/>
    </source>
</evidence>
<keyword evidence="2" id="KW-0732">Signal</keyword>
<accession>A0A7H9BK54</accession>
<organism evidence="4 5">
    <name type="scientific">Chitinibacter bivalviorum</name>
    <dbReference type="NCBI Taxonomy" id="2739434"/>
    <lineage>
        <taxon>Bacteria</taxon>
        <taxon>Pseudomonadati</taxon>
        <taxon>Pseudomonadota</taxon>
        <taxon>Betaproteobacteria</taxon>
        <taxon>Neisseriales</taxon>
        <taxon>Chitinibacteraceae</taxon>
        <taxon>Chitinibacter</taxon>
    </lineage>
</organism>
<dbReference type="Gene3D" id="2.10.10.20">
    <property type="entry name" value="Carbohydrate-binding module superfamily 5/12"/>
    <property type="match status" value="2"/>
</dbReference>
<dbReference type="GO" id="GO:0005576">
    <property type="term" value="C:extracellular region"/>
    <property type="evidence" value="ECO:0007669"/>
    <property type="project" value="InterPro"/>
</dbReference>
<dbReference type="GO" id="GO:0005975">
    <property type="term" value="P:carbohydrate metabolic process"/>
    <property type="evidence" value="ECO:0007669"/>
    <property type="project" value="InterPro"/>
</dbReference>
<evidence type="ECO:0000313" key="5">
    <source>
        <dbReference type="Proteomes" id="UP000509597"/>
    </source>
</evidence>
<keyword evidence="1" id="KW-0378">Hydrolase</keyword>
<evidence type="ECO:0000256" key="2">
    <source>
        <dbReference type="SAM" id="SignalP"/>
    </source>
</evidence>
<name>A0A7H9BK54_9NEIS</name>
<gene>
    <name evidence="4" type="ORF">HQ393_11845</name>
</gene>
<dbReference type="SUPFAM" id="SSF51055">
    <property type="entry name" value="Carbohydrate binding domain"/>
    <property type="match status" value="2"/>
</dbReference>
<feature type="domain" description="Chitin-binding type-3" evidence="3">
    <location>
        <begin position="149"/>
        <end position="192"/>
    </location>
</feature>
<dbReference type="InterPro" id="IPR003610">
    <property type="entry name" value="CBM5/12"/>
</dbReference>
<evidence type="ECO:0000259" key="3">
    <source>
        <dbReference type="SMART" id="SM00495"/>
    </source>
</evidence>
<feature type="domain" description="Chitin-binding type-3" evidence="3">
    <location>
        <begin position="100"/>
        <end position="143"/>
    </location>
</feature>
<dbReference type="EMBL" id="CP058627">
    <property type="protein sequence ID" value="QLG88869.1"/>
    <property type="molecule type" value="Genomic_DNA"/>
</dbReference>